<keyword evidence="5" id="KW-1185">Reference proteome</keyword>
<dbReference type="OrthoDB" id="9804511at2"/>
<proteinExistence type="predicted"/>
<reference evidence="5" key="1">
    <citation type="submission" date="2016-10" db="EMBL/GenBank/DDBJ databases">
        <authorList>
            <person name="Varghese N."/>
            <person name="Submissions S."/>
        </authorList>
    </citation>
    <scope>NUCLEOTIDE SEQUENCE [LARGE SCALE GENOMIC DNA]</scope>
    <source>
        <strain evidence="5">DSM 45317</strain>
    </source>
</reference>
<dbReference type="AlphaFoldDB" id="A0A1I4BQM3"/>
<keyword evidence="1" id="KW-0732">Signal</keyword>
<feature type="region of interest" description="Disordered" evidence="2">
    <location>
        <begin position="25"/>
        <end position="48"/>
    </location>
</feature>
<sequence>MVARRPFRSGLAVVAAGLVVVGGCTSPSSGRSSAPAGSERARSAPSGVEVPTGNCVVAAAGDVAAEDDYRRGAARTAELIAAARPVKVLALGDLAYSDGTAAEFSDFYDRTWGDLRPITAPTPGNHEYHSDGTGYFDYFDVPANYAFDLCGWRVVSVDQYAGMGEAADFIEAEGASAGDRPLLVFWHEPRFSSGKTHGTNPGLQPLWEAAVGAGAEVVLNAHDHIYERFEPMGADGEPRPEGTVEFVSGNGGHRLRDIAGREPHSAAVVVGTPGVLFLTLRADGYDWSYRDVEDRTGDAGTRALP</sequence>
<dbReference type="PROSITE" id="PS51257">
    <property type="entry name" value="PROKAR_LIPOPROTEIN"/>
    <property type="match status" value="1"/>
</dbReference>
<dbReference type="Pfam" id="PF00149">
    <property type="entry name" value="Metallophos"/>
    <property type="match status" value="1"/>
</dbReference>
<dbReference type="STRING" id="504800.SAMN04488085_103153"/>
<feature type="compositionally biased region" description="Low complexity" evidence="2">
    <location>
        <begin position="25"/>
        <end position="47"/>
    </location>
</feature>
<accession>A0A1I4BQM3</accession>
<dbReference type="Gene3D" id="3.60.21.10">
    <property type="match status" value="1"/>
</dbReference>
<dbReference type="InterPro" id="IPR004843">
    <property type="entry name" value="Calcineurin-like_PHP"/>
</dbReference>
<dbReference type="EMBL" id="FOSW01000003">
    <property type="protein sequence ID" value="SFK71005.1"/>
    <property type="molecule type" value="Genomic_DNA"/>
</dbReference>
<dbReference type="GO" id="GO:0003993">
    <property type="term" value="F:acid phosphatase activity"/>
    <property type="evidence" value="ECO:0007669"/>
    <property type="project" value="InterPro"/>
</dbReference>
<gene>
    <name evidence="4" type="ORF">SAMN04488085_103153</name>
</gene>
<dbReference type="Proteomes" id="UP000199152">
    <property type="component" value="Unassembled WGS sequence"/>
</dbReference>
<dbReference type="SUPFAM" id="SSF56300">
    <property type="entry name" value="Metallo-dependent phosphatases"/>
    <property type="match status" value="1"/>
</dbReference>
<evidence type="ECO:0000256" key="1">
    <source>
        <dbReference type="ARBA" id="ARBA00022729"/>
    </source>
</evidence>
<evidence type="ECO:0000313" key="4">
    <source>
        <dbReference type="EMBL" id="SFK71005.1"/>
    </source>
</evidence>
<evidence type="ECO:0000256" key="2">
    <source>
        <dbReference type="SAM" id="MobiDB-lite"/>
    </source>
</evidence>
<evidence type="ECO:0000259" key="3">
    <source>
        <dbReference type="Pfam" id="PF00149"/>
    </source>
</evidence>
<dbReference type="InterPro" id="IPR029052">
    <property type="entry name" value="Metallo-depent_PP-like"/>
</dbReference>
<feature type="domain" description="Calcineurin-like phosphoesterase" evidence="3">
    <location>
        <begin position="60"/>
        <end position="226"/>
    </location>
</feature>
<dbReference type="PANTHER" id="PTHR22953">
    <property type="entry name" value="ACID PHOSPHATASE RELATED"/>
    <property type="match status" value="1"/>
</dbReference>
<dbReference type="InterPro" id="IPR039331">
    <property type="entry name" value="PAPs-like"/>
</dbReference>
<protein>
    <recommendedName>
        <fullName evidence="3">Calcineurin-like phosphoesterase domain-containing protein</fullName>
    </recommendedName>
</protein>
<dbReference type="PANTHER" id="PTHR22953:SF153">
    <property type="entry name" value="PURPLE ACID PHOSPHATASE"/>
    <property type="match status" value="1"/>
</dbReference>
<organism evidence="4 5">
    <name type="scientific">Geodermatophilus ruber</name>
    <dbReference type="NCBI Taxonomy" id="504800"/>
    <lineage>
        <taxon>Bacteria</taxon>
        <taxon>Bacillati</taxon>
        <taxon>Actinomycetota</taxon>
        <taxon>Actinomycetes</taxon>
        <taxon>Geodermatophilales</taxon>
        <taxon>Geodermatophilaceae</taxon>
        <taxon>Geodermatophilus</taxon>
    </lineage>
</organism>
<name>A0A1I4BQM3_9ACTN</name>
<evidence type="ECO:0000313" key="5">
    <source>
        <dbReference type="Proteomes" id="UP000199152"/>
    </source>
</evidence>
<dbReference type="InParanoid" id="A0A1I4BQM3"/>
<dbReference type="RefSeq" id="WP_091322254.1">
    <property type="nucleotide sequence ID" value="NZ_FOSW01000003.1"/>
</dbReference>